<dbReference type="CDD" id="cd01189">
    <property type="entry name" value="INT_ICEBs1_C_like"/>
    <property type="match status" value="1"/>
</dbReference>
<comment type="similarity">
    <text evidence="1">Belongs to the 'phage' integrase family.</text>
</comment>
<comment type="caution">
    <text evidence="7">The sequence shown here is derived from an EMBL/GenBank/DDBJ whole genome shotgun (WGS) entry which is preliminary data.</text>
</comment>
<evidence type="ECO:0000256" key="1">
    <source>
        <dbReference type="ARBA" id="ARBA00008857"/>
    </source>
</evidence>
<dbReference type="InterPro" id="IPR050090">
    <property type="entry name" value="Tyrosine_recombinase_XerCD"/>
</dbReference>
<dbReference type="AlphaFoldDB" id="A0A7X6HX10"/>
<dbReference type="InterPro" id="IPR010998">
    <property type="entry name" value="Integrase_recombinase_N"/>
</dbReference>
<evidence type="ECO:0000256" key="2">
    <source>
        <dbReference type="ARBA" id="ARBA00023125"/>
    </source>
</evidence>
<reference evidence="7 8" key="1">
    <citation type="submission" date="2020-03" db="EMBL/GenBank/DDBJ databases">
        <title>Draft genome of Streptomyces sp. ventii, isolated from the Axial Seamount in the Pacific Ocean, and resequencing of the two type strains Streptomyces lonarensis strain NCL 716 and Streptomyces bohaiensis strain 11A07.</title>
        <authorList>
            <person name="Loughran R.M."/>
            <person name="Pfannmuller K.M."/>
            <person name="Wasson B.J."/>
            <person name="Deadmond M.C."/>
            <person name="Paddock B.E."/>
            <person name="Koyack M.J."/>
            <person name="Gallegos D.A."/>
            <person name="Mitchell E.A."/>
            <person name="Ushijima B."/>
            <person name="Saw J.H."/>
            <person name="Mcphail K.L."/>
            <person name="Videau P."/>
        </authorList>
    </citation>
    <scope>NUCLEOTIDE SEQUENCE [LARGE SCALE GENOMIC DNA]</scope>
    <source>
        <strain evidence="7 8">NCL716</strain>
    </source>
</reference>
<keyword evidence="2 4" id="KW-0238">DNA-binding</keyword>
<dbReference type="Gene3D" id="1.10.443.10">
    <property type="entry name" value="Intergrase catalytic core"/>
    <property type="match status" value="1"/>
</dbReference>
<evidence type="ECO:0000256" key="3">
    <source>
        <dbReference type="ARBA" id="ARBA00023172"/>
    </source>
</evidence>
<dbReference type="EMBL" id="JAAVJD010000001">
    <property type="protein sequence ID" value="NJQ04061.1"/>
    <property type="molecule type" value="Genomic_DNA"/>
</dbReference>
<evidence type="ECO:0000259" key="6">
    <source>
        <dbReference type="PROSITE" id="PS51900"/>
    </source>
</evidence>
<dbReference type="GO" id="GO:0003677">
    <property type="term" value="F:DNA binding"/>
    <property type="evidence" value="ECO:0007669"/>
    <property type="project" value="UniProtKB-UniRule"/>
</dbReference>
<dbReference type="InterPro" id="IPR011010">
    <property type="entry name" value="DNA_brk_join_enz"/>
</dbReference>
<name>A0A7X6HX10_9ACTN</name>
<evidence type="ECO:0000313" key="8">
    <source>
        <dbReference type="Proteomes" id="UP000578686"/>
    </source>
</evidence>
<keyword evidence="8" id="KW-1185">Reference proteome</keyword>
<keyword evidence="3" id="KW-0233">DNA recombination</keyword>
<evidence type="ECO:0000256" key="4">
    <source>
        <dbReference type="PROSITE-ProRule" id="PRU01248"/>
    </source>
</evidence>
<dbReference type="Gene3D" id="1.10.150.130">
    <property type="match status" value="1"/>
</dbReference>
<evidence type="ECO:0000259" key="5">
    <source>
        <dbReference type="PROSITE" id="PS51898"/>
    </source>
</evidence>
<evidence type="ECO:0000313" key="7">
    <source>
        <dbReference type="EMBL" id="NJQ04061.1"/>
    </source>
</evidence>
<dbReference type="Pfam" id="PF00589">
    <property type="entry name" value="Phage_integrase"/>
    <property type="match status" value="1"/>
</dbReference>
<accession>A0A7X6HX10</accession>
<feature type="domain" description="Core-binding (CB)" evidence="6">
    <location>
        <begin position="77"/>
        <end position="175"/>
    </location>
</feature>
<dbReference type="GO" id="GO:0015074">
    <property type="term" value="P:DNA integration"/>
    <property type="evidence" value="ECO:0007669"/>
    <property type="project" value="InterPro"/>
</dbReference>
<dbReference type="PANTHER" id="PTHR30349">
    <property type="entry name" value="PHAGE INTEGRASE-RELATED"/>
    <property type="match status" value="1"/>
</dbReference>
<proteinExistence type="inferred from homology"/>
<dbReference type="InterPro" id="IPR013762">
    <property type="entry name" value="Integrase-like_cat_sf"/>
</dbReference>
<protein>
    <submittedName>
        <fullName evidence="7">Site-specific integrase</fullName>
    </submittedName>
</protein>
<sequence length="403" mass="44946">MAYIKTNARLSGAPSFTVLWRAGGTRTGSWCRETFDDEDQAKRFRDLVNGHGQQWPPGWVKGEGFVEPGEPPMPDSEKFALYAHAYVGLLTDISEHTRTNYTRFIDNHLSPWFGELSVSDRGHRITRDHISRWVLDLQAGRPGPQHPSGTARRPYSPKTIANLHGLLFSIFQSAVEADPSLRDSNPCAHTRLPKPDAIEDDEVFLEHEEYALLRAHLRADAVDIVDTLVGTGLRWGEATALQCRDFSLASKRPTLRVQRAWKRRGEGGTFLGAPKTKKSRRTVVLTPEQVQVFRRLCRGKGPTDLVFTAPEGGPWHSGVFHAHRWKPALKAANGDGLTKRPRIHDLRHTHASWLIAGKVPLPVIQARLGHESITTTVDRYGHLLESSDDEVVAAIESAMGSPL</sequence>
<dbReference type="RefSeq" id="WP_167967362.1">
    <property type="nucleotide sequence ID" value="NZ_BHZG01000008.1"/>
</dbReference>
<organism evidence="7 8">
    <name type="scientific">Streptomyces lonarensis</name>
    <dbReference type="NCBI Taxonomy" id="700599"/>
    <lineage>
        <taxon>Bacteria</taxon>
        <taxon>Bacillati</taxon>
        <taxon>Actinomycetota</taxon>
        <taxon>Actinomycetes</taxon>
        <taxon>Kitasatosporales</taxon>
        <taxon>Streptomycetaceae</taxon>
        <taxon>Streptomyces</taxon>
    </lineage>
</organism>
<dbReference type="SUPFAM" id="SSF56349">
    <property type="entry name" value="DNA breaking-rejoining enzymes"/>
    <property type="match status" value="1"/>
</dbReference>
<dbReference type="Proteomes" id="UP000578686">
    <property type="component" value="Unassembled WGS sequence"/>
</dbReference>
<gene>
    <name evidence="7" type="ORF">HCN56_00330</name>
</gene>
<dbReference type="PANTHER" id="PTHR30349:SF64">
    <property type="entry name" value="PROPHAGE INTEGRASE INTD-RELATED"/>
    <property type="match status" value="1"/>
</dbReference>
<dbReference type="InterPro" id="IPR002104">
    <property type="entry name" value="Integrase_catalytic"/>
</dbReference>
<dbReference type="GO" id="GO:0006310">
    <property type="term" value="P:DNA recombination"/>
    <property type="evidence" value="ECO:0007669"/>
    <property type="project" value="UniProtKB-KW"/>
</dbReference>
<feature type="domain" description="Tyr recombinase" evidence="5">
    <location>
        <begin position="191"/>
        <end position="393"/>
    </location>
</feature>
<dbReference type="PROSITE" id="PS51898">
    <property type="entry name" value="TYR_RECOMBINASE"/>
    <property type="match status" value="1"/>
</dbReference>
<dbReference type="InterPro" id="IPR044068">
    <property type="entry name" value="CB"/>
</dbReference>
<dbReference type="PROSITE" id="PS51900">
    <property type="entry name" value="CB"/>
    <property type="match status" value="1"/>
</dbReference>